<proteinExistence type="predicted"/>
<dbReference type="Gene3D" id="3.30.1490.70">
    <property type="match status" value="1"/>
</dbReference>
<dbReference type="Proteomes" id="UP000515908">
    <property type="component" value="Chromosome 04"/>
</dbReference>
<dbReference type="OrthoDB" id="6142248at2759"/>
<accession>S9WJV7</accession>
<sequence length="246" mass="27701">MQYKIAPYAPTFTRLTYDAALRIFEQVPGLLYAKPILRGPLYKILAFNVDKFQTTIPAQLGLGNYPLQDNWAEGIVVRHARRGEPLFDKTHSKAETLFKIKSTAFQEISTDPADGPRTDVLQSIRHHAMTSQGVQLPAMESVIGDPHLLQATEHLLRHICHARLTNTLSKLGTEPFESEMTPEILADALLRDALTDFLKEADLETVNAPITMRREMVRYAALYSRKFVIGEWSKILQNVEEKSAAG</sequence>
<keyword evidence="2" id="KW-1185">Reference proteome</keyword>
<reference evidence="1 2" key="1">
    <citation type="submission" date="2020-08" db="EMBL/GenBank/DDBJ databases">
        <authorList>
            <person name="Newling K."/>
            <person name="Davey J."/>
            <person name="Forrester S."/>
        </authorList>
    </citation>
    <scope>NUCLEOTIDE SEQUENCE [LARGE SCALE GENOMIC DNA]</scope>
    <source>
        <strain evidence="2">Crithidia deanei Carvalho (ATCC PRA-265)</strain>
    </source>
</reference>
<dbReference type="SUPFAM" id="SSF56091">
    <property type="entry name" value="DNA ligase/mRNA capping enzyme, catalytic domain"/>
    <property type="match status" value="1"/>
</dbReference>
<dbReference type="EMBL" id="LR877148">
    <property type="protein sequence ID" value="CAD2215128.1"/>
    <property type="molecule type" value="Genomic_DNA"/>
</dbReference>
<evidence type="ECO:0000313" key="2">
    <source>
        <dbReference type="Proteomes" id="UP000515908"/>
    </source>
</evidence>
<organism evidence="1 2">
    <name type="scientific">Angomonas deanei</name>
    <dbReference type="NCBI Taxonomy" id="59799"/>
    <lineage>
        <taxon>Eukaryota</taxon>
        <taxon>Discoba</taxon>
        <taxon>Euglenozoa</taxon>
        <taxon>Kinetoplastea</taxon>
        <taxon>Metakinetoplastina</taxon>
        <taxon>Trypanosomatida</taxon>
        <taxon>Trypanosomatidae</taxon>
        <taxon>Strigomonadinae</taxon>
        <taxon>Angomonas</taxon>
    </lineage>
</organism>
<dbReference type="AlphaFoldDB" id="S9WJV7"/>
<dbReference type="VEuPathDB" id="TriTrypDB:ADEAN_000258100"/>
<gene>
    <name evidence="1" type="ORF">ADEAN_000258100</name>
</gene>
<protein>
    <submittedName>
        <fullName evidence="1">Uncharacterized protein</fullName>
    </submittedName>
</protein>
<evidence type="ECO:0000313" key="1">
    <source>
        <dbReference type="EMBL" id="CAD2215128.1"/>
    </source>
</evidence>
<name>S9WJV7_9TRYP</name>